<dbReference type="SUPFAM" id="SSF50346">
    <property type="entry name" value="PRC-barrel domain"/>
    <property type="match status" value="1"/>
</dbReference>
<accession>A0ABV0BBM7</accession>
<dbReference type="Gene3D" id="2.30.30.240">
    <property type="entry name" value="PRC-barrel domain"/>
    <property type="match status" value="1"/>
</dbReference>
<dbReference type="Proteomes" id="UP001427805">
    <property type="component" value="Unassembled WGS sequence"/>
</dbReference>
<dbReference type="InterPro" id="IPR011033">
    <property type="entry name" value="PRC_barrel-like_sf"/>
</dbReference>
<dbReference type="EMBL" id="JBDIZK010000011">
    <property type="protein sequence ID" value="MEN3748959.1"/>
    <property type="molecule type" value="Genomic_DNA"/>
</dbReference>
<comment type="caution">
    <text evidence="1">The sequence shown here is derived from an EMBL/GenBank/DDBJ whole genome shotgun (WGS) entry which is preliminary data.</text>
</comment>
<dbReference type="PROSITE" id="PS51257">
    <property type="entry name" value="PROKAR_LIPOPROTEIN"/>
    <property type="match status" value="1"/>
</dbReference>
<proteinExistence type="predicted"/>
<organism evidence="1 2">
    <name type="scientific">Sphingomonas rustica</name>
    <dbReference type="NCBI Taxonomy" id="3103142"/>
    <lineage>
        <taxon>Bacteria</taxon>
        <taxon>Pseudomonadati</taxon>
        <taxon>Pseudomonadota</taxon>
        <taxon>Alphaproteobacteria</taxon>
        <taxon>Sphingomonadales</taxon>
        <taxon>Sphingomonadaceae</taxon>
        <taxon>Sphingomonas</taxon>
    </lineage>
</organism>
<reference evidence="1 2" key="1">
    <citation type="submission" date="2024-05" db="EMBL/GenBank/DDBJ databases">
        <title>Sphingomonas sp. HF-S3 16S ribosomal RNA gene Genome sequencing and assembly.</title>
        <authorList>
            <person name="Lee H."/>
        </authorList>
    </citation>
    <scope>NUCLEOTIDE SEQUENCE [LARGE SCALE GENOMIC DNA]</scope>
    <source>
        <strain evidence="1 2">HF-S3</strain>
    </source>
</reference>
<gene>
    <name evidence="1" type="ORF">TPR58_17420</name>
</gene>
<evidence type="ECO:0000313" key="2">
    <source>
        <dbReference type="Proteomes" id="UP001427805"/>
    </source>
</evidence>
<keyword evidence="2" id="KW-1185">Reference proteome</keyword>
<evidence type="ECO:0000313" key="1">
    <source>
        <dbReference type="EMBL" id="MEN3748959.1"/>
    </source>
</evidence>
<protein>
    <submittedName>
        <fullName evidence="1">PRC-barrel domain containing protein</fullName>
    </submittedName>
</protein>
<sequence>MNKILIALAPMVLVAGCGENANEAAADRMEDNAEANAAAAGPIPVALGLSEAQLLDANLVGANNVELGDVNSLVRGPAGAVEGLVVEVEDSNPERHVQVPISGLTVVTRGTDTDLSTTMTREQLAALPEAKLPVQ</sequence>
<dbReference type="RefSeq" id="WP_346248003.1">
    <property type="nucleotide sequence ID" value="NZ_JBDIZK010000011.1"/>
</dbReference>
<name>A0ABV0BBM7_9SPHN</name>